<evidence type="ECO:0000313" key="1">
    <source>
        <dbReference type="EMBL" id="SUZ82035.1"/>
    </source>
</evidence>
<protein>
    <recommendedName>
        <fullName evidence="2">Lipoprotein SmpA/OmlA domain-containing protein</fullName>
    </recommendedName>
</protein>
<gene>
    <name evidence="1" type="ORF">METZ01_LOCUS34889</name>
</gene>
<proteinExistence type="predicted"/>
<sequence>MVLLFSVWLGCASVGKDFDSEKVKDIKNNITTQLNIIDWFGVPFKEGNENGYTMWTYQFDKWNLGEVESKGLVILFDDKNKVKAYRYDDSNY</sequence>
<reference evidence="1" key="1">
    <citation type="submission" date="2018-05" db="EMBL/GenBank/DDBJ databases">
        <authorList>
            <person name="Lanie J.A."/>
            <person name="Ng W.-L."/>
            <person name="Kazmierczak K.M."/>
            <person name="Andrzejewski T.M."/>
            <person name="Davidsen T.M."/>
            <person name="Wayne K.J."/>
            <person name="Tettelin H."/>
            <person name="Glass J.I."/>
            <person name="Rusch D."/>
            <person name="Podicherti R."/>
            <person name="Tsui H.-C.T."/>
            <person name="Winkler M.E."/>
        </authorList>
    </citation>
    <scope>NUCLEOTIDE SEQUENCE</scope>
</reference>
<evidence type="ECO:0008006" key="2">
    <source>
        <dbReference type="Google" id="ProtNLM"/>
    </source>
</evidence>
<dbReference type="EMBL" id="UINC01001488">
    <property type="protein sequence ID" value="SUZ82035.1"/>
    <property type="molecule type" value="Genomic_DNA"/>
</dbReference>
<dbReference type="AlphaFoldDB" id="A0A381QRN9"/>
<name>A0A381QRN9_9ZZZZ</name>
<organism evidence="1">
    <name type="scientific">marine metagenome</name>
    <dbReference type="NCBI Taxonomy" id="408172"/>
    <lineage>
        <taxon>unclassified sequences</taxon>
        <taxon>metagenomes</taxon>
        <taxon>ecological metagenomes</taxon>
    </lineage>
</organism>
<accession>A0A381QRN9</accession>